<dbReference type="PANTHER" id="PTHR43798">
    <property type="entry name" value="MONOACYLGLYCEROL LIPASE"/>
    <property type="match status" value="1"/>
</dbReference>
<gene>
    <name evidence="2" type="ordered locus">Cwoe_1136</name>
</gene>
<evidence type="ECO:0000259" key="1">
    <source>
        <dbReference type="Pfam" id="PF12697"/>
    </source>
</evidence>
<dbReference type="InterPro" id="IPR000073">
    <property type="entry name" value="AB_hydrolase_1"/>
</dbReference>
<dbReference type="GO" id="GO:0016020">
    <property type="term" value="C:membrane"/>
    <property type="evidence" value="ECO:0007669"/>
    <property type="project" value="TreeGrafter"/>
</dbReference>
<dbReference type="ESTHER" id="conwi-d3fdj3">
    <property type="family name" value="6_AlphaBeta_hydrolase"/>
</dbReference>
<dbReference type="AlphaFoldDB" id="D3FDJ3"/>
<dbReference type="GO" id="GO:0003824">
    <property type="term" value="F:catalytic activity"/>
    <property type="evidence" value="ECO:0007669"/>
    <property type="project" value="UniProtKB-ARBA"/>
</dbReference>
<dbReference type="PANTHER" id="PTHR43798:SF33">
    <property type="entry name" value="HYDROLASE, PUTATIVE (AFU_ORTHOLOGUE AFUA_2G14860)-RELATED"/>
    <property type="match status" value="1"/>
</dbReference>
<dbReference type="HOGENOM" id="CLU_1141045_0_0_11"/>
<dbReference type="InterPro" id="IPR050266">
    <property type="entry name" value="AB_hydrolase_sf"/>
</dbReference>
<dbReference type="eggNOG" id="COG0596">
    <property type="taxonomic scope" value="Bacteria"/>
</dbReference>
<evidence type="ECO:0000313" key="2">
    <source>
        <dbReference type="EMBL" id="ADB49567.1"/>
    </source>
</evidence>
<sequence>MTERVEGAGVELSATARGTGAPLLLVHDLAADARAWTGLTDALGEGVRTIAYDRRGYGDSGAPEPYERTTVQEQSEDARALLSALGAARGDAVAVGEGFGALVVLDLLVRLPALLHGAVLVAPPLNQFSPTAAAVLSDQRGLLEAALRDGGPAAAVAAWRPGADERVRAAHRAFFADFGGLASWPVTRRELRAVTVPVAVVTATATAPHLVESADVLAELLPAGRRIEAESPLGALRDLLGAS</sequence>
<dbReference type="OrthoDB" id="7958481at2"/>
<keyword evidence="3" id="KW-1185">Reference proteome</keyword>
<dbReference type="KEGG" id="cwo:Cwoe_1136"/>
<dbReference type="RefSeq" id="WP_012932618.1">
    <property type="nucleotide sequence ID" value="NC_013739.1"/>
</dbReference>
<dbReference type="SUPFAM" id="SSF53474">
    <property type="entry name" value="alpha/beta-Hydrolases"/>
    <property type="match status" value="1"/>
</dbReference>
<dbReference type="EMBL" id="CP001854">
    <property type="protein sequence ID" value="ADB49567.1"/>
    <property type="molecule type" value="Genomic_DNA"/>
</dbReference>
<proteinExistence type="predicted"/>
<dbReference type="InterPro" id="IPR029058">
    <property type="entry name" value="AB_hydrolase_fold"/>
</dbReference>
<dbReference type="STRING" id="469383.Cwoe_1136"/>
<organism evidence="2 3">
    <name type="scientific">Conexibacter woesei (strain DSM 14684 / CCUG 47730 / CIP 108061 / JCM 11494 / NBRC 100937 / ID131577)</name>
    <dbReference type="NCBI Taxonomy" id="469383"/>
    <lineage>
        <taxon>Bacteria</taxon>
        <taxon>Bacillati</taxon>
        <taxon>Actinomycetota</taxon>
        <taxon>Thermoleophilia</taxon>
        <taxon>Solirubrobacterales</taxon>
        <taxon>Conexibacteraceae</taxon>
        <taxon>Conexibacter</taxon>
    </lineage>
</organism>
<name>D3FDJ3_CONWI</name>
<reference evidence="2 3" key="1">
    <citation type="journal article" date="2010" name="Stand. Genomic Sci.">
        <title>Complete genome sequence of Conexibacter woesei type strain (ID131577).</title>
        <authorList>
            <person name="Pukall R."/>
            <person name="Lapidus A."/>
            <person name="Glavina Del Rio T."/>
            <person name="Copeland A."/>
            <person name="Tice H."/>
            <person name="Cheng J.-F."/>
            <person name="Lucas S."/>
            <person name="Chen F."/>
            <person name="Nolan M."/>
            <person name="Bruce D."/>
            <person name="Goodwin L."/>
            <person name="Pitluck S."/>
            <person name="Mavromatis K."/>
            <person name="Ivanova N."/>
            <person name="Ovchinnikova G."/>
            <person name="Pati A."/>
            <person name="Chen A."/>
            <person name="Palaniappan K."/>
            <person name="Land M."/>
            <person name="Hauser L."/>
            <person name="Chang Y.-J."/>
            <person name="Jeffries C.D."/>
            <person name="Chain P."/>
            <person name="Meincke L."/>
            <person name="Sims D."/>
            <person name="Brettin T."/>
            <person name="Detter J.C."/>
            <person name="Rohde M."/>
            <person name="Goeker M."/>
            <person name="Bristow J."/>
            <person name="Eisen J.A."/>
            <person name="Markowitz V."/>
            <person name="Kyrpides N.C."/>
            <person name="Klenk H.-P."/>
            <person name="Hugenholtz P."/>
        </authorList>
    </citation>
    <scope>NUCLEOTIDE SEQUENCE [LARGE SCALE GENOMIC DNA]</scope>
    <source>
        <strain evidence="3">DSM 14684 / CIP 108061 / JCM 11494 / NBRC 100937 / ID131577</strain>
    </source>
</reference>
<dbReference type="Gene3D" id="3.40.50.1820">
    <property type="entry name" value="alpha/beta hydrolase"/>
    <property type="match status" value="1"/>
</dbReference>
<reference evidence="3" key="2">
    <citation type="submission" date="2010-01" db="EMBL/GenBank/DDBJ databases">
        <title>The complete genome of Conexibacter woesei DSM 14684.</title>
        <authorList>
            <consortium name="US DOE Joint Genome Institute (JGI-PGF)"/>
            <person name="Lucas S."/>
            <person name="Copeland A."/>
            <person name="Lapidus A."/>
            <person name="Glavina del Rio T."/>
            <person name="Dalin E."/>
            <person name="Tice H."/>
            <person name="Bruce D."/>
            <person name="Goodwin L."/>
            <person name="Pitluck S."/>
            <person name="Kyrpides N."/>
            <person name="Mavromatis K."/>
            <person name="Ivanova N."/>
            <person name="Mikhailova N."/>
            <person name="Chertkov O."/>
            <person name="Brettin T."/>
            <person name="Detter J.C."/>
            <person name="Han C."/>
            <person name="Larimer F."/>
            <person name="Land M."/>
            <person name="Hauser L."/>
            <person name="Markowitz V."/>
            <person name="Cheng J.-F."/>
            <person name="Hugenholtz P."/>
            <person name="Woyke T."/>
            <person name="Wu D."/>
            <person name="Pukall R."/>
            <person name="Steenblock K."/>
            <person name="Schneider S."/>
            <person name="Klenk H.-P."/>
            <person name="Eisen J.A."/>
        </authorList>
    </citation>
    <scope>NUCLEOTIDE SEQUENCE [LARGE SCALE GENOMIC DNA]</scope>
    <source>
        <strain evidence="3">DSM 14684 / CIP 108061 / JCM 11494 / NBRC 100937 / ID131577</strain>
    </source>
</reference>
<accession>D3FDJ3</accession>
<evidence type="ECO:0000313" key="3">
    <source>
        <dbReference type="Proteomes" id="UP000008229"/>
    </source>
</evidence>
<protein>
    <recommendedName>
        <fullName evidence="1">AB hydrolase-1 domain-containing protein</fullName>
    </recommendedName>
</protein>
<dbReference type="Proteomes" id="UP000008229">
    <property type="component" value="Chromosome"/>
</dbReference>
<dbReference type="Pfam" id="PF12697">
    <property type="entry name" value="Abhydrolase_6"/>
    <property type="match status" value="1"/>
</dbReference>
<feature type="domain" description="AB hydrolase-1" evidence="1">
    <location>
        <begin position="23"/>
        <end position="202"/>
    </location>
</feature>